<protein>
    <submittedName>
        <fullName evidence="1">Uncharacterized protein</fullName>
    </submittedName>
</protein>
<evidence type="ECO:0000313" key="2">
    <source>
        <dbReference type="Proteomes" id="UP000006281"/>
    </source>
</evidence>
<organism evidence="1 2">
    <name type="scientific">Saccharothrix espanaensis (strain ATCC 51144 / DSM 44229 / JCM 9112 / NBRC 15066 / NRRL 15764)</name>
    <dbReference type="NCBI Taxonomy" id="1179773"/>
    <lineage>
        <taxon>Bacteria</taxon>
        <taxon>Bacillati</taxon>
        <taxon>Actinomycetota</taxon>
        <taxon>Actinomycetes</taxon>
        <taxon>Pseudonocardiales</taxon>
        <taxon>Pseudonocardiaceae</taxon>
        <taxon>Saccharothrix</taxon>
    </lineage>
</organism>
<proteinExistence type="predicted"/>
<dbReference type="HOGENOM" id="CLU_3398307_0_0_11"/>
<keyword evidence="2" id="KW-1185">Reference proteome</keyword>
<gene>
    <name evidence="1" type="ordered locus">BN6_31870</name>
</gene>
<reference evidence="1 2" key="1">
    <citation type="journal article" date="2012" name="BMC Genomics">
        <title>Complete genome sequence of Saccharothrix espanaensis DSM 44229T and comparison to the other completely sequenced Pseudonocardiaceae.</title>
        <authorList>
            <person name="Strobel T."/>
            <person name="Al-Dilaimi A."/>
            <person name="Blom J."/>
            <person name="Gessner A."/>
            <person name="Kalinowski J."/>
            <person name="Luzhetska M."/>
            <person name="Puhler A."/>
            <person name="Szczepanowski R."/>
            <person name="Bechthold A."/>
            <person name="Ruckert C."/>
        </authorList>
    </citation>
    <scope>NUCLEOTIDE SEQUENCE [LARGE SCALE GENOMIC DNA]</scope>
    <source>
        <strain evidence="2">ATCC 51144 / DSM 44229 / JCM 9112 / NBRC 15066 / NRRL 15764</strain>
    </source>
</reference>
<name>K0JYZ5_SACES</name>
<evidence type="ECO:0000313" key="1">
    <source>
        <dbReference type="EMBL" id="CCH30492.1"/>
    </source>
</evidence>
<dbReference type="EMBL" id="HE804045">
    <property type="protein sequence ID" value="CCH30492.1"/>
    <property type="molecule type" value="Genomic_DNA"/>
</dbReference>
<dbReference type="KEGG" id="sesp:BN6_31870"/>
<dbReference type="Proteomes" id="UP000006281">
    <property type="component" value="Chromosome"/>
</dbReference>
<accession>K0JYZ5</accession>
<sequence length="31" mass="3179">MLLGNGVAAGVVRGLDTPSVRERTGKLLARA</sequence>
<dbReference type="AlphaFoldDB" id="K0JYZ5"/>